<evidence type="ECO:0000313" key="2">
    <source>
        <dbReference type="Proteomes" id="UP000789595"/>
    </source>
</evidence>
<keyword evidence="2" id="KW-1185">Reference proteome</keyword>
<evidence type="ECO:0000313" key="1">
    <source>
        <dbReference type="EMBL" id="CAH0376652.1"/>
    </source>
</evidence>
<dbReference type="Proteomes" id="UP000789595">
    <property type="component" value="Unassembled WGS sequence"/>
</dbReference>
<organism evidence="1 2">
    <name type="scientific">Pelagomonas calceolata</name>
    <dbReference type="NCBI Taxonomy" id="35677"/>
    <lineage>
        <taxon>Eukaryota</taxon>
        <taxon>Sar</taxon>
        <taxon>Stramenopiles</taxon>
        <taxon>Ochrophyta</taxon>
        <taxon>Pelagophyceae</taxon>
        <taxon>Pelagomonadales</taxon>
        <taxon>Pelagomonadaceae</taxon>
        <taxon>Pelagomonas</taxon>
    </lineage>
</organism>
<protein>
    <submittedName>
        <fullName evidence="1">Uncharacterized protein</fullName>
    </submittedName>
</protein>
<comment type="caution">
    <text evidence="1">The sequence shown here is derived from an EMBL/GenBank/DDBJ whole genome shotgun (WGS) entry which is preliminary data.</text>
</comment>
<sequence length="108" mass="11437">VESRRVLLVLTMPDLDDLMAAVVSGALSEVEMALDAGDTPSTRSGGAGGRPRSCVLLPPLLAFCGYCVAPPFVRYRVRAAASYLEFPISECQVDRPASGSREGALLPR</sequence>
<gene>
    <name evidence="1" type="ORF">PECAL_5P12550</name>
</gene>
<dbReference type="AlphaFoldDB" id="A0A8J2SXN2"/>
<dbReference type="EMBL" id="CAKKNE010000005">
    <property type="protein sequence ID" value="CAH0376652.1"/>
    <property type="molecule type" value="Genomic_DNA"/>
</dbReference>
<reference evidence="1" key="1">
    <citation type="submission" date="2021-11" db="EMBL/GenBank/DDBJ databases">
        <authorList>
            <consortium name="Genoscope - CEA"/>
            <person name="William W."/>
        </authorList>
    </citation>
    <scope>NUCLEOTIDE SEQUENCE</scope>
</reference>
<proteinExistence type="predicted"/>
<feature type="non-terminal residue" evidence="1">
    <location>
        <position position="1"/>
    </location>
</feature>
<accession>A0A8J2SXN2</accession>
<name>A0A8J2SXN2_9STRA</name>